<evidence type="ECO:0000313" key="4">
    <source>
        <dbReference type="Proteomes" id="UP000005204"/>
    </source>
</evidence>
<reference evidence="4" key="1">
    <citation type="journal article" date="2008" name="Insect Biochem. Mol. Biol.">
        <title>The genome of a lepidopteran model insect, the silkworm Bombyx mori.</title>
        <authorList>
            <consortium name="International Silkworm Genome Consortium"/>
        </authorList>
    </citation>
    <scope>NUCLEOTIDE SEQUENCE [LARGE SCALE GENOMIC DNA]</scope>
    <source>
        <strain evidence="4">p50T</strain>
    </source>
</reference>
<keyword evidence="2" id="KW-0732">Signal</keyword>
<name>A0A8R2R292_BOMMO</name>
<feature type="region of interest" description="Disordered" evidence="1">
    <location>
        <begin position="101"/>
        <end position="144"/>
    </location>
</feature>
<feature type="signal peptide" evidence="2">
    <location>
        <begin position="1"/>
        <end position="20"/>
    </location>
</feature>
<proteinExistence type="predicted"/>
<dbReference type="EnsemblMetazoa" id="XM_038015871.1">
    <property type="protein sequence ID" value="XP_037871799.1"/>
    <property type="gene ID" value="LOC119629585"/>
</dbReference>
<sequence length="247" mass="27780">MVRHLFFYVFSLVLLHITSTQDFTDSALCKMSSSNDKSFPAEVIANKDTVHILIDLLKKFVDKQMENKATPKMNDAMNNFDDNPVKINETNMAAISKADPEKRFNTGDNMKPNCPHKTKPLAKDKNSKKNKSKTISRNNKTHPLQIPCQSVSDILDDAYVLRKQSQSNQQALGNRIESYKQSNTLTQETNGDAVPVPKLKISCTESDDAISIVFKPKTISLMQVYGNLLKKITVTALVPYHVSKLVY</sequence>
<dbReference type="Proteomes" id="UP000005204">
    <property type="component" value="Unassembled WGS sequence"/>
</dbReference>
<evidence type="ECO:0000313" key="3">
    <source>
        <dbReference type="EnsemblMetazoa" id="XP_037871799.1"/>
    </source>
</evidence>
<dbReference type="AlphaFoldDB" id="A0A8R2R292"/>
<evidence type="ECO:0000256" key="1">
    <source>
        <dbReference type="SAM" id="MobiDB-lite"/>
    </source>
</evidence>
<reference evidence="3" key="2">
    <citation type="submission" date="2022-06" db="UniProtKB">
        <authorList>
            <consortium name="EnsemblMetazoa"/>
        </authorList>
    </citation>
    <scope>IDENTIFICATION</scope>
    <source>
        <strain evidence="3">p50T (Dazao)</strain>
    </source>
</reference>
<organism evidence="3 4">
    <name type="scientific">Bombyx mori</name>
    <name type="common">Silk moth</name>
    <dbReference type="NCBI Taxonomy" id="7091"/>
    <lineage>
        <taxon>Eukaryota</taxon>
        <taxon>Metazoa</taxon>
        <taxon>Ecdysozoa</taxon>
        <taxon>Arthropoda</taxon>
        <taxon>Hexapoda</taxon>
        <taxon>Insecta</taxon>
        <taxon>Pterygota</taxon>
        <taxon>Neoptera</taxon>
        <taxon>Endopterygota</taxon>
        <taxon>Lepidoptera</taxon>
        <taxon>Glossata</taxon>
        <taxon>Ditrysia</taxon>
        <taxon>Bombycoidea</taxon>
        <taxon>Bombycidae</taxon>
        <taxon>Bombycinae</taxon>
        <taxon>Bombyx</taxon>
    </lineage>
</organism>
<feature type="chain" id="PRO_5035725725" evidence="2">
    <location>
        <begin position="21"/>
        <end position="247"/>
    </location>
</feature>
<evidence type="ECO:0000256" key="2">
    <source>
        <dbReference type="SAM" id="SignalP"/>
    </source>
</evidence>
<protein>
    <submittedName>
        <fullName evidence="3">Uncharacterized protein</fullName>
    </submittedName>
</protein>
<accession>A0A8R2R292</accession>
<keyword evidence="4" id="KW-1185">Reference proteome</keyword>